<keyword evidence="2 8" id="KW-0349">Heme</keyword>
<dbReference type="Pfam" id="PF03150">
    <property type="entry name" value="CCP_MauG"/>
    <property type="match status" value="1"/>
</dbReference>
<keyword evidence="7 9" id="KW-0408">Iron</keyword>
<evidence type="ECO:0000256" key="4">
    <source>
        <dbReference type="ARBA" id="ARBA00022729"/>
    </source>
</evidence>
<dbReference type="SUPFAM" id="SSF46626">
    <property type="entry name" value="Cytochrome c"/>
    <property type="match status" value="2"/>
</dbReference>
<reference evidence="12 13" key="1">
    <citation type="submission" date="2018-08" db="EMBL/GenBank/DDBJ databases">
        <title>Genomic Encyclopedia of Archaeal and Bacterial Type Strains, Phase II (KMG-II): from individual species to whole genera.</title>
        <authorList>
            <person name="Goeker M."/>
        </authorList>
    </citation>
    <scope>NUCLEOTIDE SEQUENCE [LARGE SCALE GENOMIC DNA]</scope>
    <source>
        <strain evidence="12 13">DSM 582</strain>
    </source>
</reference>
<feature type="binding site" description="covalent" evidence="8">
    <location>
        <position position="231"/>
    </location>
    <ligand>
        <name>heme c</name>
        <dbReference type="ChEBI" id="CHEBI:61717"/>
        <label>2</label>
    </ligand>
</feature>
<proteinExistence type="predicted"/>
<feature type="chain" id="PRO_5042847317" evidence="10">
    <location>
        <begin position="27"/>
        <end position="402"/>
    </location>
</feature>
<dbReference type="Proteomes" id="UP000256794">
    <property type="component" value="Unassembled WGS sequence"/>
</dbReference>
<evidence type="ECO:0000259" key="11">
    <source>
        <dbReference type="PROSITE" id="PS51007"/>
    </source>
</evidence>
<evidence type="ECO:0000256" key="3">
    <source>
        <dbReference type="ARBA" id="ARBA00022723"/>
    </source>
</evidence>
<gene>
    <name evidence="12" type="ORF">ATH84_104215</name>
</gene>
<dbReference type="PIRSF" id="PIRSF000294">
    <property type="entry name" value="Cytochrome-c_peroxidase"/>
    <property type="match status" value="1"/>
</dbReference>
<evidence type="ECO:0000313" key="13">
    <source>
        <dbReference type="Proteomes" id="UP000256794"/>
    </source>
</evidence>
<evidence type="ECO:0000256" key="9">
    <source>
        <dbReference type="PIRSR" id="PIRSR000294-2"/>
    </source>
</evidence>
<evidence type="ECO:0000256" key="8">
    <source>
        <dbReference type="PIRSR" id="PIRSR000294-1"/>
    </source>
</evidence>
<comment type="caution">
    <text evidence="12">The sequence shown here is derived from an EMBL/GenBank/DDBJ whole genome shotgun (WGS) entry which is preliminary data.</text>
</comment>
<organism evidence="12 13">
    <name type="scientific">Paracoccus versutus</name>
    <name type="common">Thiobacillus versutus</name>
    <dbReference type="NCBI Taxonomy" id="34007"/>
    <lineage>
        <taxon>Bacteria</taxon>
        <taxon>Pseudomonadati</taxon>
        <taxon>Pseudomonadota</taxon>
        <taxon>Alphaproteobacteria</taxon>
        <taxon>Rhodobacterales</taxon>
        <taxon>Paracoccaceae</taxon>
        <taxon>Paracoccus</taxon>
    </lineage>
</organism>
<feature type="binding site" description="covalent" evidence="8">
    <location>
        <position position="61"/>
    </location>
    <ligand>
        <name>heme c</name>
        <dbReference type="ChEBI" id="CHEBI:61717"/>
        <label>1</label>
    </ligand>
</feature>
<dbReference type="InterPro" id="IPR009056">
    <property type="entry name" value="Cyt_c-like_dom"/>
</dbReference>
<protein>
    <submittedName>
        <fullName evidence="12">Cytochrome c peroxidase</fullName>
    </submittedName>
</protein>
<dbReference type="InterPro" id="IPR051395">
    <property type="entry name" value="Cytochrome_c_Peroxidase/MauG"/>
</dbReference>
<feature type="binding site" description="covalent" evidence="8">
    <location>
        <position position="64"/>
    </location>
    <ligand>
        <name>heme c</name>
        <dbReference type="ChEBI" id="CHEBI:61717"/>
        <label>1</label>
    </ligand>
</feature>
<dbReference type="PANTHER" id="PTHR30600:SF10">
    <property type="entry name" value="BLL6722 PROTEIN"/>
    <property type="match status" value="1"/>
</dbReference>
<name>A0AAQ0KJQ9_PARVE</name>
<keyword evidence="12" id="KW-0575">Peroxidase</keyword>
<dbReference type="GO" id="GO:0009055">
    <property type="term" value="F:electron transfer activity"/>
    <property type="evidence" value="ECO:0007669"/>
    <property type="project" value="InterPro"/>
</dbReference>
<dbReference type="InterPro" id="IPR004852">
    <property type="entry name" value="Di-haem_cyt_c_peroxidsae"/>
</dbReference>
<keyword evidence="4 10" id="KW-0732">Signal</keyword>
<dbReference type="GO" id="GO:0042597">
    <property type="term" value="C:periplasmic space"/>
    <property type="evidence" value="ECO:0007669"/>
    <property type="project" value="UniProtKB-SubCell"/>
</dbReference>
<evidence type="ECO:0000256" key="7">
    <source>
        <dbReference type="ARBA" id="ARBA00023004"/>
    </source>
</evidence>
<dbReference type="AlphaFoldDB" id="A0AAQ0KJQ9"/>
<dbReference type="GO" id="GO:0046872">
    <property type="term" value="F:metal ion binding"/>
    <property type="evidence" value="ECO:0007669"/>
    <property type="project" value="UniProtKB-KW"/>
</dbReference>
<feature type="binding site" description="covalent" evidence="8">
    <location>
        <position position="234"/>
    </location>
    <ligand>
        <name>heme c</name>
        <dbReference type="ChEBI" id="CHEBI:61717"/>
        <label>2</label>
    </ligand>
</feature>
<feature type="binding site" description="axial binding residue" evidence="9">
    <location>
        <position position="235"/>
    </location>
    <ligand>
        <name>heme c</name>
        <dbReference type="ChEBI" id="CHEBI:61717"/>
        <label>2</label>
    </ligand>
    <ligandPart>
        <name>Fe</name>
        <dbReference type="ChEBI" id="CHEBI:18248"/>
    </ligandPart>
</feature>
<dbReference type="EMBL" id="QUMX01000042">
    <property type="protein sequence ID" value="REG33744.1"/>
    <property type="molecule type" value="Genomic_DNA"/>
</dbReference>
<keyword evidence="3 9" id="KW-0479">Metal-binding</keyword>
<evidence type="ECO:0000256" key="2">
    <source>
        <dbReference type="ARBA" id="ARBA00022617"/>
    </source>
</evidence>
<dbReference type="GO" id="GO:0020037">
    <property type="term" value="F:heme binding"/>
    <property type="evidence" value="ECO:0007669"/>
    <property type="project" value="InterPro"/>
</dbReference>
<feature type="binding site" description="axial binding residue" evidence="9">
    <location>
        <position position="65"/>
    </location>
    <ligand>
        <name>heme c</name>
        <dbReference type="ChEBI" id="CHEBI:61717"/>
        <label>1</label>
    </ligand>
    <ligandPart>
        <name>Fe</name>
        <dbReference type="ChEBI" id="CHEBI:18248"/>
    </ligandPart>
</feature>
<comment type="subcellular location">
    <subcellularLocation>
        <location evidence="1">Periplasm</location>
    </subcellularLocation>
</comment>
<evidence type="ECO:0000313" key="12">
    <source>
        <dbReference type="EMBL" id="REG33744.1"/>
    </source>
</evidence>
<evidence type="ECO:0000256" key="10">
    <source>
        <dbReference type="SAM" id="SignalP"/>
    </source>
</evidence>
<feature type="domain" description="Cytochrome c" evidence="11">
    <location>
        <begin position="217"/>
        <end position="380"/>
    </location>
</feature>
<feature type="signal peptide" evidence="10">
    <location>
        <begin position="1"/>
        <end position="26"/>
    </location>
</feature>
<dbReference type="PANTHER" id="PTHR30600">
    <property type="entry name" value="CYTOCHROME C PEROXIDASE-RELATED"/>
    <property type="match status" value="1"/>
</dbReference>
<dbReference type="GO" id="GO:0004130">
    <property type="term" value="F:cytochrome-c peroxidase activity"/>
    <property type="evidence" value="ECO:0007669"/>
    <property type="project" value="TreeGrafter"/>
</dbReference>
<comment type="PTM">
    <text evidence="8">Binds 2 heme groups per subunit.</text>
</comment>
<accession>A0AAQ0KJQ9</accession>
<evidence type="ECO:0000256" key="5">
    <source>
        <dbReference type="ARBA" id="ARBA00022764"/>
    </source>
</evidence>
<keyword evidence="6" id="KW-0560">Oxidoreductase</keyword>
<dbReference type="InterPro" id="IPR036909">
    <property type="entry name" value="Cyt_c-like_dom_sf"/>
</dbReference>
<feature type="domain" description="Cytochrome c" evidence="11">
    <location>
        <begin position="39"/>
        <end position="197"/>
    </location>
</feature>
<keyword evidence="5" id="KW-0574">Periplasm</keyword>
<sequence length="402" mass="44352">MRGPSRILLLLSSAFMVVTGGMLGTAAEQGGDAQRHDRRLADLGRALFHDPALSRDGTQSCATCHDPDHAFTDPREGLAGRAVSIGDDGASHGDRNTPTLSYAFLSPDFHRDAKGNYKGGQFWDGRADNLRDQAGQPMLNPVEMAMPDRATVVERLRGNADYAQGFAALFGKGALDDVERAFDHAAEALAAYQSTQEFAPFDSRYDRYLRGEAELTAQEQFGHTVFITWNCRLCHQLRQQGITERETFTSFEYHNIGVPVNHAVRAINGLGPDHVDLGLLQRPGIDDPAQAGRIKVPTLRNVAVTGPYMHNGVFEDLRTAILFYNKYTSRRPASRINPETGQDWGDPEVAENLSLAELQSGLMLDDARVDALVAFLETLTDRRYEPLLAERKRAEQEAVAAR</sequence>
<comment type="cofactor">
    <cofactor evidence="8">
        <name>heme</name>
        <dbReference type="ChEBI" id="CHEBI:30413"/>
    </cofactor>
    <text evidence="8">Binds 2 heme groups.</text>
</comment>
<keyword evidence="13" id="KW-1185">Reference proteome</keyword>
<dbReference type="RefSeq" id="WP_243700283.1">
    <property type="nucleotide sequence ID" value="NZ_CP035286.1"/>
</dbReference>
<dbReference type="PROSITE" id="PS51007">
    <property type="entry name" value="CYTC"/>
    <property type="match status" value="2"/>
</dbReference>
<dbReference type="InterPro" id="IPR026259">
    <property type="entry name" value="MauG/Cytc_peroxidase"/>
</dbReference>
<dbReference type="Gene3D" id="1.10.760.10">
    <property type="entry name" value="Cytochrome c-like domain"/>
    <property type="match status" value="2"/>
</dbReference>
<evidence type="ECO:0000256" key="6">
    <source>
        <dbReference type="ARBA" id="ARBA00023002"/>
    </source>
</evidence>
<evidence type="ECO:0000256" key="1">
    <source>
        <dbReference type="ARBA" id="ARBA00004418"/>
    </source>
</evidence>